<keyword evidence="3" id="KW-1185">Reference proteome</keyword>
<sequence>MLKQKEKKKKLVEKFARETEISKNLKEALSEKERLIEELRQELANLYKNDTSRSFTSSF</sequence>
<name>E3LW51_CAERE</name>
<gene>
    <name evidence="2" type="ORF">CRE_02838</name>
</gene>
<dbReference type="AlphaFoldDB" id="E3LW51"/>
<evidence type="ECO:0000313" key="3">
    <source>
        <dbReference type="Proteomes" id="UP000008281"/>
    </source>
</evidence>
<keyword evidence="1" id="KW-0175">Coiled coil</keyword>
<evidence type="ECO:0000313" key="2">
    <source>
        <dbReference type="EMBL" id="EFO83365.1"/>
    </source>
</evidence>
<evidence type="ECO:0000256" key="1">
    <source>
        <dbReference type="SAM" id="Coils"/>
    </source>
</evidence>
<organism evidence="3">
    <name type="scientific">Caenorhabditis remanei</name>
    <name type="common">Caenorhabditis vulgaris</name>
    <dbReference type="NCBI Taxonomy" id="31234"/>
    <lineage>
        <taxon>Eukaryota</taxon>
        <taxon>Metazoa</taxon>
        <taxon>Ecdysozoa</taxon>
        <taxon>Nematoda</taxon>
        <taxon>Chromadorea</taxon>
        <taxon>Rhabditida</taxon>
        <taxon>Rhabditina</taxon>
        <taxon>Rhabditomorpha</taxon>
        <taxon>Rhabditoidea</taxon>
        <taxon>Rhabditidae</taxon>
        <taxon>Peloderinae</taxon>
        <taxon>Caenorhabditis</taxon>
    </lineage>
</organism>
<accession>E3LW51</accession>
<feature type="coiled-coil region" evidence="1">
    <location>
        <begin position="18"/>
        <end position="49"/>
    </location>
</feature>
<proteinExistence type="predicted"/>
<reference evidence="2" key="1">
    <citation type="submission" date="2007-07" db="EMBL/GenBank/DDBJ databases">
        <title>PCAP assembly of the Caenorhabditis remanei genome.</title>
        <authorList>
            <consortium name="The Caenorhabditis remanei Sequencing Consortium"/>
            <person name="Wilson R.K."/>
        </authorList>
    </citation>
    <scope>NUCLEOTIDE SEQUENCE [LARGE SCALE GENOMIC DNA]</scope>
    <source>
        <strain evidence="2">PB4641</strain>
    </source>
</reference>
<dbReference type="InParanoid" id="E3LW51"/>
<dbReference type="Proteomes" id="UP000008281">
    <property type="component" value="Unassembled WGS sequence"/>
</dbReference>
<dbReference type="EMBL" id="DS268417">
    <property type="protein sequence ID" value="EFO83365.1"/>
    <property type="molecule type" value="Genomic_DNA"/>
</dbReference>
<protein>
    <submittedName>
        <fullName evidence="2">Uncharacterized protein</fullName>
    </submittedName>
</protein>
<dbReference type="HOGENOM" id="CLU_2963000_0_0_1"/>